<organism evidence="2 3">
    <name type="scientific">Trichoderma harzianum CBS 226.95</name>
    <dbReference type="NCBI Taxonomy" id="983964"/>
    <lineage>
        <taxon>Eukaryota</taxon>
        <taxon>Fungi</taxon>
        <taxon>Dikarya</taxon>
        <taxon>Ascomycota</taxon>
        <taxon>Pezizomycotina</taxon>
        <taxon>Sordariomycetes</taxon>
        <taxon>Hypocreomycetidae</taxon>
        <taxon>Hypocreales</taxon>
        <taxon>Hypocreaceae</taxon>
        <taxon>Trichoderma</taxon>
    </lineage>
</organism>
<feature type="region of interest" description="Disordered" evidence="1">
    <location>
        <begin position="126"/>
        <end position="159"/>
    </location>
</feature>
<keyword evidence="3" id="KW-1185">Reference proteome</keyword>
<dbReference type="RefSeq" id="XP_024773304.1">
    <property type="nucleotide sequence ID" value="XM_024915207.1"/>
</dbReference>
<proteinExistence type="predicted"/>
<feature type="compositionally biased region" description="Basic and acidic residues" evidence="1">
    <location>
        <begin position="35"/>
        <end position="59"/>
    </location>
</feature>
<evidence type="ECO:0000313" key="2">
    <source>
        <dbReference type="EMBL" id="PTB53627.1"/>
    </source>
</evidence>
<name>A0A2T4A982_TRIHA</name>
<protein>
    <submittedName>
        <fullName evidence="2">Uncharacterized protein</fullName>
    </submittedName>
</protein>
<evidence type="ECO:0000313" key="3">
    <source>
        <dbReference type="Proteomes" id="UP000241690"/>
    </source>
</evidence>
<dbReference type="GeneID" id="36623774"/>
<feature type="region of interest" description="Disordered" evidence="1">
    <location>
        <begin position="1"/>
        <end position="63"/>
    </location>
</feature>
<gene>
    <name evidence="2" type="ORF">M431DRAFT_441580</name>
</gene>
<reference evidence="2 3" key="1">
    <citation type="submission" date="2016-07" db="EMBL/GenBank/DDBJ databases">
        <title>Multiple horizontal gene transfer events from other fungi enriched the ability of initially mycotrophic Trichoderma (Ascomycota) to feed on dead plant biomass.</title>
        <authorList>
            <consortium name="DOE Joint Genome Institute"/>
            <person name="Aerts A."/>
            <person name="Atanasova L."/>
            <person name="Chenthamara K."/>
            <person name="Zhang J."/>
            <person name="Grujic M."/>
            <person name="Henrissat B."/>
            <person name="Kuo A."/>
            <person name="Salamov A."/>
            <person name="Lipzen A."/>
            <person name="Labutti K."/>
            <person name="Barry K."/>
            <person name="Miao Y."/>
            <person name="Rahimi M.J."/>
            <person name="Shen Q."/>
            <person name="Grigoriev I.V."/>
            <person name="Kubicek C.P."/>
            <person name="Druzhinina I.S."/>
        </authorList>
    </citation>
    <scope>NUCLEOTIDE SEQUENCE [LARGE SCALE GENOMIC DNA]</scope>
    <source>
        <strain evidence="2 3">CBS 226.95</strain>
    </source>
</reference>
<dbReference type="Proteomes" id="UP000241690">
    <property type="component" value="Unassembled WGS sequence"/>
</dbReference>
<sequence length="159" mass="18076">MHRPVWSGQASGDLSREKRWSGARYTPTEGASVSDRIRAGQKGDGRGWSDRRTGRERAPAQRSQSIALRVARMLVGAEARWFDSIRSSSSWSSFFFSTSFFCARCSTRGTHWPEASMLGGFSRRRQKNTTEMQQLQATQQRQRGKKVQQQRDPRASLGF</sequence>
<accession>A0A2T4A982</accession>
<dbReference type="AlphaFoldDB" id="A0A2T4A982"/>
<evidence type="ECO:0000256" key="1">
    <source>
        <dbReference type="SAM" id="MobiDB-lite"/>
    </source>
</evidence>
<dbReference type="EMBL" id="KZ679681">
    <property type="protein sequence ID" value="PTB53627.1"/>
    <property type="molecule type" value="Genomic_DNA"/>
</dbReference>
<feature type="compositionally biased region" description="Basic and acidic residues" evidence="1">
    <location>
        <begin position="149"/>
        <end position="159"/>
    </location>
</feature>